<feature type="domain" description="Response regulatory" evidence="20">
    <location>
        <begin position="928"/>
        <end position="1043"/>
    </location>
</feature>
<evidence type="ECO:0000256" key="13">
    <source>
        <dbReference type="ARBA" id="ARBA00023026"/>
    </source>
</evidence>
<evidence type="ECO:0000256" key="16">
    <source>
        <dbReference type="ARBA" id="ARBA00070152"/>
    </source>
</evidence>
<dbReference type="STRING" id="1547922.ISF6_4261"/>
<keyword evidence="4 17" id="KW-0597">Phosphoprotein</keyword>
<dbReference type="GO" id="GO:0016020">
    <property type="term" value="C:membrane"/>
    <property type="evidence" value="ECO:0007669"/>
    <property type="project" value="UniProtKB-SubCell"/>
</dbReference>
<name>A0A0K8P636_PISS1</name>
<dbReference type="InterPro" id="IPR004358">
    <property type="entry name" value="Sig_transdc_His_kin-like_C"/>
</dbReference>
<dbReference type="InterPro" id="IPR013656">
    <property type="entry name" value="PAS_4"/>
</dbReference>
<evidence type="ECO:0000256" key="2">
    <source>
        <dbReference type="ARBA" id="ARBA00004370"/>
    </source>
</evidence>
<evidence type="ECO:0000256" key="15">
    <source>
        <dbReference type="ARBA" id="ARBA00058004"/>
    </source>
</evidence>
<dbReference type="SMART" id="SM00091">
    <property type="entry name" value="PAS"/>
    <property type="match status" value="4"/>
</dbReference>
<feature type="modified residue" description="4-aspartylphosphate" evidence="17">
    <location>
        <position position="977"/>
    </location>
</feature>
<dbReference type="CDD" id="cd00082">
    <property type="entry name" value="HisKA"/>
    <property type="match status" value="1"/>
</dbReference>
<dbReference type="PROSITE" id="PS50109">
    <property type="entry name" value="HIS_KIN"/>
    <property type="match status" value="1"/>
</dbReference>
<dbReference type="GO" id="GO:0006355">
    <property type="term" value="P:regulation of DNA-templated transcription"/>
    <property type="evidence" value="ECO:0007669"/>
    <property type="project" value="InterPro"/>
</dbReference>
<dbReference type="CDD" id="cd16922">
    <property type="entry name" value="HATPase_EvgS-ArcB-TorS-like"/>
    <property type="match status" value="1"/>
</dbReference>
<proteinExistence type="predicted"/>
<dbReference type="InterPro" id="IPR003661">
    <property type="entry name" value="HisK_dim/P_dom"/>
</dbReference>
<dbReference type="NCBIfam" id="TIGR00229">
    <property type="entry name" value="sensory_box"/>
    <property type="match status" value="1"/>
</dbReference>
<evidence type="ECO:0000256" key="10">
    <source>
        <dbReference type="ARBA" id="ARBA00022840"/>
    </source>
</evidence>
<keyword evidence="8" id="KW-0547">Nucleotide-binding</keyword>
<dbReference type="SUPFAM" id="SSF55785">
    <property type="entry name" value="PYP-like sensor domain (PAS domain)"/>
    <property type="match status" value="4"/>
</dbReference>
<evidence type="ECO:0000256" key="11">
    <source>
        <dbReference type="ARBA" id="ARBA00022989"/>
    </source>
</evidence>
<dbReference type="SUPFAM" id="SSF55874">
    <property type="entry name" value="ATPase domain of HSP90 chaperone/DNA topoisomerase II/histidine kinase"/>
    <property type="match status" value="1"/>
</dbReference>
<dbReference type="CDD" id="cd00130">
    <property type="entry name" value="PAS"/>
    <property type="match status" value="1"/>
</dbReference>
<dbReference type="SMART" id="SM00388">
    <property type="entry name" value="HisKA"/>
    <property type="match status" value="1"/>
</dbReference>
<dbReference type="GO" id="GO:0000155">
    <property type="term" value="F:phosphorelay sensor kinase activity"/>
    <property type="evidence" value="ECO:0007669"/>
    <property type="project" value="InterPro"/>
</dbReference>
<gene>
    <name evidence="22" type="ORF">ISF6_4261</name>
</gene>
<keyword evidence="14" id="KW-0472">Membrane</keyword>
<evidence type="ECO:0000313" key="23">
    <source>
        <dbReference type="Proteomes" id="UP000037660"/>
    </source>
</evidence>
<dbReference type="CDD" id="cd17546">
    <property type="entry name" value="REC_hyHK_CKI1_RcsC-like"/>
    <property type="match status" value="1"/>
</dbReference>
<feature type="coiled-coil region" evidence="18">
    <location>
        <begin position="226"/>
        <end position="253"/>
    </location>
</feature>
<evidence type="ECO:0000256" key="3">
    <source>
        <dbReference type="ARBA" id="ARBA00012438"/>
    </source>
</evidence>
<dbReference type="InterPro" id="IPR036890">
    <property type="entry name" value="HATPase_C_sf"/>
</dbReference>
<dbReference type="Pfam" id="PF00512">
    <property type="entry name" value="HisKA"/>
    <property type="match status" value="1"/>
</dbReference>
<dbReference type="FunFam" id="1.10.287.130:FF:000004">
    <property type="entry name" value="Ethylene receptor 1"/>
    <property type="match status" value="1"/>
</dbReference>
<feature type="domain" description="Response regulatory" evidence="20">
    <location>
        <begin position="777"/>
        <end position="898"/>
    </location>
</feature>
<dbReference type="InterPro" id="IPR013767">
    <property type="entry name" value="PAS_fold"/>
</dbReference>
<accession>A0A0K8P636</accession>
<keyword evidence="9" id="KW-0418">Kinase</keyword>
<dbReference type="Gene3D" id="3.40.50.2300">
    <property type="match status" value="2"/>
</dbReference>
<dbReference type="InterPro" id="IPR005467">
    <property type="entry name" value="His_kinase_dom"/>
</dbReference>
<dbReference type="FunFam" id="3.30.565.10:FF:000010">
    <property type="entry name" value="Sensor histidine kinase RcsC"/>
    <property type="match status" value="1"/>
</dbReference>
<evidence type="ECO:0000259" key="20">
    <source>
        <dbReference type="PROSITE" id="PS50110"/>
    </source>
</evidence>
<keyword evidence="13" id="KW-0843">Virulence</keyword>
<keyword evidence="6" id="KW-0812">Transmembrane</keyword>
<feature type="coiled-coil region" evidence="18">
    <location>
        <begin position="500"/>
        <end position="527"/>
    </location>
</feature>
<dbReference type="Pfam" id="PF00072">
    <property type="entry name" value="Response_reg"/>
    <property type="match status" value="2"/>
</dbReference>
<evidence type="ECO:0000256" key="7">
    <source>
        <dbReference type="ARBA" id="ARBA00022729"/>
    </source>
</evidence>
<dbReference type="SUPFAM" id="SSF52172">
    <property type="entry name" value="CheY-like"/>
    <property type="match status" value="2"/>
</dbReference>
<dbReference type="EC" id="2.7.13.3" evidence="3"/>
<dbReference type="Pfam" id="PF00989">
    <property type="entry name" value="PAS"/>
    <property type="match status" value="1"/>
</dbReference>
<dbReference type="Gene3D" id="3.30.450.20">
    <property type="entry name" value="PAS domain"/>
    <property type="match status" value="4"/>
</dbReference>
<protein>
    <recommendedName>
        <fullName evidence="16">Virulence sensor protein BvgS</fullName>
        <ecNumber evidence="3">2.7.13.3</ecNumber>
    </recommendedName>
</protein>
<feature type="domain" description="Histidine kinase" evidence="19">
    <location>
        <begin position="534"/>
        <end position="746"/>
    </location>
</feature>
<evidence type="ECO:0000256" key="18">
    <source>
        <dbReference type="SAM" id="Coils"/>
    </source>
</evidence>
<dbReference type="InterPro" id="IPR001789">
    <property type="entry name" value="Sig_transdc_resp-reg_receiver"/>
</dbReference>
<dbReference type="Proteomes" id="UP000037660">
    <property type="component" value="Unassembled WGS sequence"/>
</dbReference>
<dbReference type="SMART" id="SM00387">
    <property type="entry name" value="HATPase_c"/>
    <property type="match status" value="1"/>
</dbReference>
<dbReference type="AlphaFoldDB" id="A0A0K8P636"/>
<comment type="catalytic activity">
    <reaction evidence="1">
        <text>ATP + protein L-histidine = ADP + protein N-phospho-L-histidine.</text>
        <dbReference type="EC" id="2.7.13.3"/>
    </reaction>
</comment>
<organism evidence="22 23">
    <name type="scientific">Piscinibacter sakaiensis</name>
    <name type="common">Ideonella sakaiensis</name>
    <dbReference type="NCBI Taxonomy" id="1547922"/>
    <lineage>
        <taxon>Bacteria</taxon>
        <taxon>Pseudomonadati</taxon>
        <taxon>Pseudomonadota</taxon>
        <taxon>Betaproteobacteria</taxon>
        <taxon>Burkholderiales</taxon>
        <taxon>Sphaerotilaceae</taxon>
        <taxon>Piscinibacter</taxon>
    </lineage>
</organism>
<dbReference type="PRINTS" id="PR00344">
    <property type="entry name" value="BCTRLSENSOR"/>
</dbReference>
<sequence>MLEALPAAVLGFGRDGLLTQVNPAAAALFGQPLEHLRGASVESLLTGPGRMILHTQVLSGLSAGGSPALLTLPARHASGRALTLRVQARGNADGGALMVLWPQQDASEAEEALLRVRRAADASPAVLFEWVVPAAGPGRLAYVSAAVLTLFGLAPESLRHDAAPLLACLDPTDRARLQSRLAGGAGQPIGERLRARRHDEAPWAWFDLEATPRAAADGATIWHGTLVDATQRQRAEEAERERAAQERADATRREIEAFAGQLLDALPIRVASWDRSQRLRFANQAFFAPLGLSPEQAIDAPPDVAPATQALREERAVVARVLAGEAVALQRRIEDPAHGVRHELVVGRPLWRHGTVDGAVTSATDVSDLVATREQLEQANRDLAEADRFTRFVADSLPAGIAYWDRQLVCRFANRQFADWLGRRPEQVIGLQAAQALGAALAGELSRPFAAALAGEAQTIEREDTDAHGRRSVRLAYLLPDQHDGEVHGFAVLGTDVTVSKQAERQLRMLNEELAAARDRAEAATRAKSAFLANMSHEIRTPMNAIIGLTHLLRRELPDGPPQASLGRIAAAAQHLLQLLNDVLDLSKIEAGKMALEAIPFQPEPLLGGAFELVAELARAKGLELVLDVQPLPPRLLGDPTRLSQAVVNLLSNAVKFTERGWVRLRCEADAREAGRLRLRVEVGDTGCGIAPDRIGQLFQPFEQADVSTTREHGGTGLGLALVRHIAELLGGQAGVTSQPGQGSCFWFTGWFELAPEDAALGEPPAAVPPPALQGRRVFLVDDCPEALAPLDEALRRLGLAVQTETDAARAIERLAQAADTPARSELLLLDWQGRPLPGAAFLQRLRERLGGPLPACLALSTVDDPAVHAAARAAGCAGVLVKPVTSEALQRALGQLLLHDTPMAPAADAADPQRLEAALRAAHAGRRVLLAEDHPINQMIARELLGSAGLVVETADDGQQAIERACREPFDLVLMDVQMPRVDGLQAARAIRQALGPGLPIIAMTANAFSEDRQRSLAVGMNDHLSKPVEPAALYAALLHWLPPAAAAPPAPAPAR</sequence>
<dbReference type="PROSITE" id="PS50110">
    <property type="entry name" value="RESPONSE_REGULATORY"/>
    <property type="match status" value="2"/>
</dbReference>
<evidence type="ECO:0000313" key="22">
    <source>
        <dbReference type="EMBL" id="GAP38067.1"/>
    </source>
</evidence>
<reference evidence="22 23" key="2">
    <citation type="journal article" date="2016" name="Science">
        <title>A bacterium that degrades and assimilates poly(ethylene terephthalate).</title>
        <authorList>
            <person name="Yoshida S."/>
            <person name="Hiraga K."/>
            <person name="Takehana T."/>
            <person name="Taniguchi I."/>
            <person name="Yamaji H."/>
            <person name="Maeda Y."/>
            <person name="Toyohara K."/>
            <person name="Miyamoto K."/>
            <person name="Kimura Y."/>
            <person name="Oda K."/>
        </authorList>
    </citation>
    <scope>NUCLEOTIDE SEQUENCE [LARGE SCALE GENOMIC DNA]</scope>
    <source>
        <strain evidence="23">NBRC 110686 / TISTR 2288 / 201-F6</strain>
    </source>
</reference>
<dbReference type="Gene3D" id="1.10.287.130">
    <property type="match status" value="1"/>
</dbReference>
<comment type="subcellular location">
    <subcellularLocation>
        <location evidence="2">Membrane</location>
    </subcellularLocation>
</comment>
<reference evidence="23" key="1">
    <citation type="submission" date="2015-07" db="EMBL/GenBank/DDBJ databases">
        <title>Discovery of a poly(ethylene terephthalate assimilation.</title>
        <authorList>
            <person name="Yoshida S."/>
            <person name="Hiraga K."/>
            <person name="Takehana T."/>
            <person name="Taniguchi I."/>
            <person name="Yamaji H."/>
            <person name="Maeda Y."/>
            <person name="Toyohara K."/>
            <person name="Miyamoto K."/>
            <person name="Kimura Y."/>
            <person name="Oda K."/>
        </authorList>
    </citation>
    <scope>NUCLEOTIDE SEQUENCE [LARGE SCALE GENOMIC DNA]</scope>
    <source>
        <strain evidence="23">NBRC 110686 / TISTR 2288 / 201-F6</strain>
    </source>
</reference>
<comment type="caution">
    <text evidence="22">The sequence shown here is derived from an EMBL/GenBank/DDBJ whole genome shotgun (WGS) entry which is preliminary data.</text>
</comment>
<keyword evidence="18" id="KW-0175">Coiled coil</keyword>
<dbReference type="SMART" id="SM00448">
    <property type="entry name" value="REC"/>
    <property type="match status" value="2"/>
</dbReference>
<evidence type="ECO:0000259" key="19">
    <source>
        <dbReference type="PROSITE" id="PS50109"/>
    </source>
</evidence>
<evidence type="ECO:0000256" key="9">
    <source>
        <dbReference type="ARBA" id="ARBA00022777"/>
    </source>
</evidence>
<keyword evidence="5" id="KW-0808">Transferase</keyword>
<dbReference type="InterPro" id="IPR036097">
    <property type="entry name" value="HisK_dim/P_sf"/>
</dbReference>
<dbReference type="PANTHER" id="PTHR45339">
    <property type="entry name" value="HYBRID SIGNAL TRANSDUCTION HISTIDINE KINASE J"/>
    <property type="match status" value="1"/>
</dbReference>
<dbReference type="InterPro" id="IPR003594">
    <property type="entry name" value="HATPase_dom"/>
</dbReference>
<keyword evidence="11" id="KW-1133">Transmembrane helix</keyword>
<evidence type="ECO:0000256" key="17">
    <source>
        <dbReference type="PROSITE-ProRule" id="PRU00169"/>
    </source>
</evidence>
<feature type="modified residue" description="4-aspartylphosphate" evidence="17">
    <location>
        <position position="831"/>
    </location>
</feature>
<dbReference type="PROSITE" id="PS50112">
    <property type="entry name" value="PAS"/>
    <property type="match status" value="2"/>
</dbReference>
<evidence type="ECO:0000256" key="14">
    <source>
        <dbReference type="ARBA" id="ARBA00023136"/>
    </source>
</evidence>
<keyword evidence="12" id="KW-0902">Two-component regulatory system</keyword>
<evidence type="ECO:0000256" key="12">
    <source>
        <dbReference type="ARBA" id="ARBA00023012"/>
    </source>
</evidence>
<dbReference type="InterPro" id="IPR000014">
    <property type="entry name" value="PAS"/>
</dbReference>
<evidence type="ECO:0000256" key="6">
    <source>
        <dbReference type="ARBA" id="ARBA00022692"/>
    </source>
</evidence>
<keyword evidence="10" id="KW-0067">ATP-binding</keyword>
<dbReference type="InterPro" id="IPR035965">
    <property type="entry name" value="PAS-like_dom_sf"/>
</dbReference>
<dbReference type="Gene3D" id="3.30.565.10">
    <property type="entry name" value="Histidine kinase-like ATPase, C-terminal domain"/>
    <property type="match status" value="1"/>
</dbReference>
<keyword evidence="23" id="KW-1185">Reference proteome</keyword>
<keyword evidence="7" id="KW-0732">Signal</keyword>
<dbReference type="Pfam" id="PF08448">
    <property type="entry name" value="PAS_4"/>
    <property type="match status" value="2"/>
</dbReference>
<evidence type="ECO:0000259" key="21">
    <source>
        <dbReference type="PROSITE" id="PS50112"/>
    </source>
</evidence>
<evidence type="ECO:0000256" key="4">
    <source>
        <dbReference type="ARBA" id="ARBA00022553"/>
    </source>
</evidence>
<dbReference type="EMBL" id="BBYR01000065">
    <property type="protein sequence ID" value="GAP38067.1"/>
    <property type="molecule type" value="Genomic_DNA"/>
</dbReference>
<dbReference type="PANTHER" id="PTHR45339:SF5">
    <property type="entry name" value="HISTIDINE KINASE"/>
    <property type="match status" value="1"/>
</dbReference>
<dbReference type="SUPFAM" id="SSF47384">
    <property type="entry name" value="Homodimeric domain of signal transducing histidine kinase"/>
    <property type="match status" value="1"/>
</dbReference>
<dbReference type="GO" id="GO:0005524">
    <property type="term" value="F:ATP binding"/>
    <property type="evidence" value="ECO:0007669"/>
    <property type="project" value="UniProtKB-KW"/>
</dbReference>
<comment type="function">
    <text evidence="15">Member of the two-component regulatory system BvgS/BvgA. Phosphorylates BvgA via a four-step phosphorelay in response to environmental signals.</text>
</comment>
<dbReference type="InterPro" id="IPR011006">
    <property type="entry name" value="CheY-like_superfamily"/>
</dbReference>
<feature type="domain" description="PAS" evidence="21">
    <location>
        <begin position="1"/>
        <end position="38"/>
    </location>
</feature>
<dbReference type="Pfam" id="PF02518">
    <property type="entry name" value="HATPase_c"/>
    <property type="match status" value="1"/>
</dbReference>
<evidence type="ECO:0000256" key="8">
    <source>
        <dbReference type="ARBA" id="ARBA00022741"/>
    </source>
</evidence>
<feature type="domain" description="PAS" evidence="21">
    <location>
        <begin position="138"/>
        <end position="181"/>
    </location>
</feature>
<evidence type="ECO:0000256" key="1">
    <source>
        <dbReference type="ARBA" id="ARBA00000085"/>
    </source>
</evidence>
<evidence type="ECO:0000256" key="5">
    <source>
        <dbReference type="ARBA" id="ARBA00022679"/>
    </source>
</evidence>